<organism evidence="2 3">
    <name type="scientific">Prorocentrum cordatum</name>
    <dbReference type="NCBI Taxonomy" id="2364126"/>
    <lineage>
        <taxon>Eukaryota</taxon>
        <taxon>Sar</taxon>
        <taxon>Alveolata</taxon>
        <taxon>Dinophyceae</taxon>
        <taxon>Prorocentrales</taxon>
        <taxon>Prorocentraceae</taxon>
        <taxon>Prorocentrum</taxon>
    </lineage>
</organism>
<comment type="caution">
    <text evidence="2">The sequence shown here is derived from an EMBL/GenBank/DDBJ whole genome shotgun (WGS) entry which is preliminary data.</text>
</comment>
<gene>
    <name evidence="2" type="ORF">PCOR1329_LOCUS62681</name>
</gene>
<evidence type="ECO:0000313" key="2">
    <source>
        <dbReference type="EMBL" id="CAK0879165.1"/>
    </source>
</evidence>
<protein>
    <submittedName>
        <fullName evidence="2">Uncharacterized protein</fullName>
    </submittedName>
</protein>
<name>A0ABN9VZN2_9DINO</name>
<dbReference type="Proteomes" id="UP001189429">
    <property type="component" value="Unassembled WGS sequence"/>
</dbReference>
<evidence type="ECO:0000313" key="3">
    <source>
        <dbReference type="Proteomes" id="UP001189429"/>
    </source>
</evidence>
<reference evidence="2" key="1">
    <citation type="submission" date="2023-10" db="EMBL/GenBank/DDBJ databases">
        <authorList>
            <person name="Chen Y."/>
            <person name="Shah S."/>
            <person name="Dougan E. K."/>
            <person name="Thang M."/>
            <person name="Chan C."/>
        </authorList>
    </citation>
    <scope>NUCLEOTIDE SEQUENCE [LARGE SCALE GENOMIC DNA]</scope>
</reference>
<sequence>MATGEPGYVWAAAVVGLHPEGEACPIRARVRPGRMLGEGQVRVPGDRLWPPDLSELTGLAGGEAGPMTPPVGILEGPSSVCSTISAKPGPGSPNRTAAGAAVQTRRPSGMVPVLRSPAPGAPWGILGEPSMLMRASTLGAAARAAAAPRAAAAAGAGGRRLSSACARCSSRRPSAAQIVAMAPAPASAASAALSLRAIAAAARPPRGPWRERPPAEGARACRLGPETPRSCFPEGNGGREEEE</sequence>
<proteinExistence type="predicted"/>
<keyword evidence="3" id="KW-1185">Reference proteome</keyword>
<feature type="region of interest" description="Disordered" evidence="1">
    <location>
        <begin position="202"/>
        <end position="243"/>
    </location>
</feature>
<evidence type="ECO:0000256" key="1">
    <source>
        <dbReference type="SAM" id="MobiDB-lite"/>
    </source>
</evidence>
<dbReference type="EMBL" id="CAUYUJ010017928">
    <property type="protein sequence ID" value="CAK0879165.1"/>
    <property type="molecule type" value="Genomic_DNA"/>
</dbReference>
<accession>A0ABN9VZN2</accession>